<reference evidence="2" key="1">
    <citation type="submission" date="2021-02" db="EMBL/GenBank/DDBJ databases">
        <authorList>
            <person name="Dougan E. K."/>
            <person name="Rhodes N."/>
            <person name="Thang M."/>
            <person name="Chan C."/>
        </authorList>
    </citation>
    <scope>NUCLEOTIDE SEQUENCE</scope>
</reference>
<dbReference type="EMBL" id="CAJNNV010000607">
    <property type="protein sequence ID" value="CAE8583111.1"/>
    <property type="molecule type" value="Genomic_DNA"/>
</dbReference>
<sequence>CRGRRLEVSFGDPEFTWLLERNSQGFRGVAHGDDQEAPPPAGWPLLGQVLPPIPPARAVDTLQLIGSQILDLLPLPQRMRRCLCREIARFGPVLTAFLLTALAAWLRRRSRSRLQDRVLSVQQALAA</sequence>
<organism evidence="2 3">
    <name type="scientific">Polarella glacialis</name>
    <name type="common">Dinoflagellate</name>
    <dbReference type="NCBI Taxonomy" id="89957"/>
    <lineage>
        <taxon>Eukaryota</taxon>
        <taxon>Sar</taxon>
        <taxon>Alveolata</taxon>
        <taxon>Dinophyceae</taxon>
        <taxon>Suessiales</taxon>
        <taxon>Suessiaceae</taxon>
        <taxon>Polarella</taxon>
    </lineage>
</organism>
<keyword evidence="3" id="KW-1185">Reference proteome</keyword>
<evidence type="ECO:0000313" key="2">
    <source>
        <dbReference type="EMBL" id="CAE8583111.1"/>
    </source>
</evidence>
<name>A0A813D6D5_POLGL</name>
<evidence type="ECO:0000256" key="1">
    <source>
        <dbReference type="SAM" id="Phobius"/>
    </source>
</evidence>
<protein>
    <submittedName>
        <fullName evidence="2">Uncharacterized protein</fullName>
    </submittedName>
</protein>
<keyword evidence="1" id="KW-1133">Transmembrane helix</keyword>
<gene>
    <name evidence="2" type="ORF">PGLA1383_LOCUS2096</name>
</gene>
<feature type="transmembrane region" description="Helical" evidence="1">
    <location>
        <begin position="87"/>
        <end position="106"/>
    </location>
</feature>
<feature type="non-terminal residue" evidence="2">
    <location>
        <position position="1"/>
    </location>
</feature>
<proteinExistence type="predicted"/>
<accession>A0A813D6D5</accession>
<dbReference type="Proteomes" id="UP000654075">
    <property type="component" value="Unassembled WGS sequence"/>
</dbReference>
<dbReference type="AlphaFoldDB" id="A0A813D6D5"/>
<keyword evidence="1" id="KW-0472">Membrane</keyword>
<comment type="caution">
    <text evidence="2">The sequence shown here is derived from an EMBL/GenBank/DDBJ whole genome shotgun (WGS) entry which is preliminary data.</text>
</comment>
<keyword evidence="1" id="KW-0812">Transmembrane</keyword>
<evidence type="ECO:0000313" key="3">
    <source>
        <dbReference type="Proteomes" id="UP000654075"/>
    </source>
</evidence>